<evidence type="ECO:0000313" key="1">
    <source>
        <dbReference type="EMBL" id="OAT25870.1"/>
    </source>
</evidence>
<organism evidence="1 2">
    <name type="scientific">Buttiauxella ferragutiae ATCC 51602</name>
    <dbReference type="NCBI Taxonomy" id="1354252"/>
    <lineage>
        <taxon>Bacteria</taxon>
        <taxon>Pseudomonadati</taxon>
        <taxon>Pseudomonadota</taxon>
        <taxon>Gammaproteobacteria</taxon>
        <taxon>Enterobacterales</taxon>
        <taxon>Enterobacteriaceae</taxon>
        <taxon>Buttiauxella</taxon>
    </lineage>
</organism>
<keyword evidence="2" id="KW-1185">Reference proteome</keyword>
<protein>
    <recommendedName>
        <fullName evidence="3">Rhs family protein</fullName>
    </recommendedName>
</protein>
<dbReference type="EMBL" id="LXEQ01000050">
    <property type="protein sequence ID" value="OAT25870.1"/>
    <property type="molecule type" value="Genomic_DNA"/>
</dbReference>
<gene>
    <name evidence="1" type="ORF">M976_03381</name>
</gene>
<evidence type="ECO:0000313" key="2">
    <source>
        <dbReference type="Proteomes" id="UP000078407"/>
    </source>
</evidence>
<accession>A0ABX2W5R4</accession>
<proteinExistence type="predicted"/>
<evidence type="ECO:0008006" key="3">
    <source>
        <dbReference type="Google" id="ProtNLM"/>
    </source>
</evidence>
<name>A0ABX2W5R4_9ENTR</name>
<dbReference type="Proteomes" id="UP000078407">
    <property type="component" value="Unassembled WGS sequence"/>
</dbReference>
<comment type="caution">
    <text evidence="1">The sequence shown here is derived from an EMBL/GenBank/DDBJ whole genome shotgun (WGS) entry which is preliminary data.</text>
</comment>
<reference evidence="1 2" key="1">
    <citation type="submission" date="2016-04" db="EMBL/GenBank/DDBJ databases">
        <title>ATOL: Assembling a taxonomically balanced genome-scale reconstruction of the evolutionary history of the Enterobacteriaceae.</title>
        <authorList>
            <person name="Plunkett G.III."/>
            <person name="Neeno-Eckwall E.C."/>
            <person name="Glasner J.D."/>
            <person name="Perna N.T."/>
        </authorList>
    </citation>
    <scope>NUCLEOTIDE SEQUENCE [LARGE SCALE GENOMIC DNA]</scope>
    <source>
        <strain evidence="1 2">ATCC 51602</strain>
    </source>
</reference>
<sequence>MRGGWNVYSYVYNDPLGFVDPLGLDIWIEAQGPDEPALHQSVNVGVPDGSYNSYSYAMGSFPYGEVYNDMKHGGKIEMYKKTTKEQDAAFNKAMKDQIGEHGYYGYDDICRSWSQRQFNSAPGNKETPPERKNVIVTMGGFDLSSKGSSTTGSGTSR</sequence>